<dbReference type="Gene3D" id="2.110.10.10">
    <property type="entry name" value="Hemopexin-like domain"/>
    <property type="match status" value="1"/>
</dbReference>
<dbReference type="PROSITE" id="PS51642">
    <property type="entry name" value="HEMOPEXIN_2"/>
    <property type="match status" value="1"/>
</dbReference>
<evidence type="ECO:0000313" key="2">
    <source>
        <dbReference type="EMBL" id="CAK6971032.1"/>
    </source>
</evidence>
<dbReference type="InterPro" id="IPR036375">
    <property type="entry name" value="Hemopexin-like_dom_sf"/>
</dbReference>
<organism evidence="2 3">
    <name type="scientific">Scomber scombrus</name>
    <name type="common">Atlantic mackerel</name>
    <name type="synonym">Scomber vernalis</name>
    <dbReference type="NCBI Taxonomy" id="13677"/>
    <lineage>
        <taxon>Eukaryota</taxon>
        <taxon>Metazoa</taxon>
        <taxon>Chordata</taxon>
        <taxon>Craniata</taxon>
        <taxon>Vertebrata</taxon>
        <taxon>Euteleostomi</taxon>
        <taxon>Actinopterygii</taxon>
        <taxon>Neopterygii</taxon>
        <taxon>Teleostei</taxon>
        <taxon>Neoteleostei</taxon>
        <taxon>Acanthomorphata</taxon>
        <taxon>Pelagiaria</taxon>
        <taxon>Scombriformes</taxon>
        <taxon>Scombridae</taxon>
        <taxon>Scomber</taxon>
    </lineage>
</organism>
<sequence length="171" mass="19072">MCPGPIYLRLDTQRDGVHAFPITRTWPKVTGGVDAVFSYTDKIYMIKGDQVYIYKESAPYTLIEGYPKTLKEELGIEGHVDAAFVCPSEHTVHILQGQRMRDIDLSATPRVATQDQLLTLHDVDGGHCGAEGIRLFKGPHYYQYENAQTLVDSTVAPEPQKITSAMLGCRD</sequence>
<dbReference type="EMBL" id="CAWUFR010000170">
    <property type="protein sequence ID" value="CAK6971032.1"/>
    <property type="molecule type" value="Genomic_DNA"/>
</dbReference>
<keyword evidence="3" id="KW-1185">Reference proteome</keyword>
<dbReference type="SUPFAM" id="SSF50923">
    <property type="entry name" value="Hemopexin-like domain"/>
    <property type="match status" value="1"/>
</dbReference>
<dbReference type="Proteomes" id="UP001314229">
    <property type="component" value="Unassembled WGS sequence"/>
</dbReference>
<comment type="caution">
    <text evidence="2">The sequence shown here is derived from an EMBL/GenBank/DDBJ whole genome shotgun (WGS) entry which is preliminary data.</text>
</comment>
<proteinExistence type="predicted"/>
<name>A0AAV1PGD3_SCOSC</name>
<reference evidence="2 3" key="1">
    <citation type="submission" date="2024-01" db="EMBL/GenBank/DDBJ databases">
        <authorList>
            <person name="Alioto T."/>
            <person name="Alioto T."/>
            <person name="Gomez Garrido J."/>
        </authorList>
    </citation>
    <scope>NUCLEOTIDE SEQUENCE [LARGE SCALE GENOMIC DNA]</scope>
</reference>
<gene>
    <name evidence="2" type="ORF">FSCOSCO3_A026038</name>
</gene>
<dbReference type="InterPro" id="IPR018487">
    <property type="entry name" value="Hemopexin-like_repeat"/>
</dbReference>
<accession>A0AAV1PGD3</accession>
<protein>
    <submittedName>
        <fullName evidence="2">Hemopexin</fullName>
    </submittedName>
</protein>
<evidence type="ECO:0000313" key="3">
    <source>
        <dbReference type="Proteomes" id="UP001314229"/>
    </source>
</evidence>
<dbReference type="AlphaFoldDB" id="A0AAV1PGD3"/>
<dbReference type="SMART" id="SM00120">
    <property type="entry name" value="HX"/>
    <property type="match status" value="1"/>
</dbReference>
<evidence type="ECO:0000256" key="1">
    <source>
        <dbReference type="PROSITE-ProRule" id="PRU01011"/>
    </source>
</evidence>
<feature type="repeat" description="Hemopexin" evidence="1">
    <location>
        <begin position="30"/>
        <end position="77"/>
    </location>
</feature>